<reference evidence="2 3" key="1">
    <citation type="submission" date="2024-09" db="EMBL/GenBank/DDBJ databases">
        <title>Chromosome-scale assembly of Riccia fluitans.</title>
        <authorList>
            <person name="Paukszto L."/>
            <person name="Sawicki J."/>
            <person name="Karawczyk K."/>
            <person name="Piernik-Szablinska J."/>
            <person name="Szczecinska M."/>
            <person name="Mazdziarz M."/>
        </authorList>
    </citation>
    <scope>NUCLEOTIDE SEQUENCE [LARGE SCALE GENOMIC DNA]</scope>
    <source>
        <strain evidence="2">Rf_01</strain>
        <tissue evidence="2">Aerial parts of the thallus</tissue>
    </source>
</reference>
<sequence length="361" mass="40194">MAGEEKVFRSSVSLSGRSRLGAGAASQAAMNLNSGYMPHNGEGKRRCSYKRATALICAINVVAAIYVLHGLFGTRYNDIPHSVPGARIPFRNGSTPLMKYTAEEIERINQAHVARRAVEPVDLMKRLKEIELETQREADKDKETEDSKQKVAAELAERLREWRGNTNQHQSEALDEWRRKRIEEARKRGVEARVKEGTDADEAQEAATGLTDFEDVNAEDLRSSVAKGGKLLLKGPEIEDGIIPGRPVPPECHAEPHTDYDGAAVRWGLTHHTESAADCCQACIDQAKAAKKGDMKCNVWVYCPAEEGCFSPDIYEHKNLECWLKQADSPKINFKGHYSDEYRQAHPTCPRIVPWVSGVIS</sequence>
<dbReference type="EMBL" id="JBHFFA010000004">
    <property type="protein sequence ID" value="KAL2631022.1"/>
    <property type="molecule type" value="Genomic_DNA"/>
</dbReference>
<keyword evidence="1" id="KW-0472">Membrane</keyword>
<evidence type="ECO:0008006" key="4">
    <source>
        <dbReference type="Google" id="ProtNLM"/>
    </source>
</evidence>
<protein>
    <recommendedName>
        <fullName evidence="4">Apple domain-containing protein</fullName>
    </recommendedName>
</protein>
<evidence type="ECO:0000313" key="2">
    <source>
        <dbReference type="EMBL" id="KAL2631022.1"/>
    </source>
</evidence>
<proteinExistence type="predicted"/>
<evidence type="ECO:0000313" key="3">
    <source>
        <dbReference type="Proteomes" id="UP001605036"/>
    </source>
</evidence>
<organism evidence="2 3">
    <name type="scientific">Riccia fluitans</name>
    <dbReference type="NCBI Taxonomy" id="41844"/>
    <lineage>
        <taxon>Eukaryota</taxon>
        <taxon>Viridiplantae</taxon>
        <taxon>Streptophyta</taxon>
        <taxon>Embryophyta</taxon>
        <taxon>Marchantiophyta</taxon>
        <taxon>Marchantiopsida</taxon>
        <taxon>Marchantiidae</taxon>
        <taxon>Marchantiales</taxon>
        <taxon>Ricciaceae</taxon>
        <taxon>Riccia</taxon>
    </lineage>
</organism>
<keyword evidence="3" id="KW-1185">Reference proteome</keyword>
<dbReference type="PANTHER" id="PTHR33344">
    <property type="entry name" value="OS02G0761600 PROTEIN"/>
    <property type="match status" value="1"/>
</dbReference>
<comment type="caution">
    <text evidence="2">The sequence shown here is derived from an EMBL/GenBank/DDBJ whole genome shotgun (WGS) entry which is preliminary data.</text>
</comment>
<feature type="transmembrane region" description="Helical" evidence="1">
    <location>
        <begin position="52"/>
        <end position="72"/>
    </location>
</feature>
<keyword evidence="1" id="KW-1133">Transmembrane helix</keyword>
<dbReference type="AlphaFoldDB" id="A0ABD1YJT2"/>
<gene>
    <name evidence="2" type="ORF">R1flu_015708</name>
</gene>
<dbReference type="Proteomes" id="UP001605036">
    <property type="component" value="Unassembled WGS sequence"/>
</dbReference>
<accession>A0ABD1YJT2</accession>
<keyword evidence="1" id="KW-0812">Transmembrane</keyword>
<evidence type="ECO:0000256" key="1">
    <source>
        <dbReference type="SAM" id="Phobius"/>
    </source>
</evidence>
<dbReference type="PANTHER" id="PTHR33344:SF1">
    <property type="entry name" value="OS06G0214100 PROTEIN"/>
    <property type="match status" value="1"/>
</dbReference>
<name>A0ABD1YJT2_9MARC</name>